<dbReference type="Proteomes" id="UP000029643">
    <property type="component" value="Unassembled WGS sequence"/>
</dbReference>
<sequence length="108" mass="12023">MIDSETNENLVLQNNISNEDILILNKTETEQEFNIIESNGLLSIPKSLLTGSLDININSVHVAFVNYDTSIPETDTCCDSGNLINVSVTDKTFELDNNTVTIFYSTYL</sequence>
<dbReference type="AlphaFoldDB" id="A0A090WWM9"/>
<reference evidence="1 2" key="1">
    <citation type="journal article" date="2014" name="Genome Announc.">
        <title>Draft Genome Sequences of Marine Flavobacterium Algibacter lectus Strains SS8 and NR4.</title>
        <authorList>
            <person name="Takatani N."/>
            <person name="Nakanishi M."/>
            <person name="Meirelles P."/>
            <person name="Mino S."/>
            <person name="Suda W."/>
            <person name="Oshima K."/>
            <person name="Hattori M."/>
            <person name="Ohkuma M."/>
            <person name="Hosokawa M."/>
            <person name="Miyashita K."/>
            <person name="Thompson F.L."/>
            <person name="Niwa A."/>
            <person name="Sawabe T."/>
            <person name="Sawabe T."/>
        </authorList>
    </citation>
    <scope>NUCLEOTIDE SEQUENCE [LARGE SCALE GENOMIC DNA]</scope>
    <source>
        <strain evidence="2">JCM19274</strain>
    </source>
</reference>
<name>A0A090WWM9_9FLAO</name>
<proteinExistence type="predicted"/>
<dbReference type="STRING" id="221126.SAMN04489722_11612"/>
<protein>
    <submittedName>
        <fullName evidence="1">Uncharacterized protein</fullName>
    </submittedName>
</protein>
<comment type="caution">
    <text evidence="1">The sequence shown here is derived from an EMBL/GenBank/DDBJ whole genome shotgun (WGS) entry which is preliminary data.</text>
</comment>
<evidence type="ECO:0000313" key="2">
    <source>
        <dbReference type="Proteomes" id="UP000029643"/>
    </source>
</evidence>
<dbReference type="EMBL" id="BBNU01000015">
    <property type="protein sequence ID" value="GAL81386.1"/>
    <property type="molecule type" value="Genomic_DNA"/>
</dbReference>
<accession>A0A090WWM9</accession>
<organism evidence="1 2">
    <name type="scientific">Algibacter lectus</name>
    <dbReference type="NCBI Taxonomy" id="221126"/>
    <lineage>
        <taxon>Bacteria</taxon>
        <taxon>Pseudomonadati</taxon>
        <taxon>Bacteroidota</taxon>
        <taxon>Flavobacteriia</taxon>
        <taxon>Flavobacteriales</taxon>
        <taxon>Flavobacteriaceae</taxon>
        <taxon>Algibacter</taxon>
    </lineage>
</organism>
<evidence type="ECO:0000313" key="1">
    <source>
        <dbReference type="EMBL" id="GAL81386.1"/>
    </source>
</evidence>
<gene>
    <name evidence="1" type="ORF">JCM19274_2462</name>
</gene>